<dbReference type="RefSeq" id="WP_151621277.1">
    <property type="nucleotide sequence ID" value="NZ_WBXO01000011.1"/>
</dbReference>
<keyword evidence="1" id="KW-0949">S-adenosyl-L-methionine</keyword>
<dbReference type="InterPro" id="IPR036049">
    <property type="entry name" value="Ribosomal_uL29_sf"/>
</dbReference>
<comment type="similarity">
    <text evidence="1">Belongs to the class I-like SAM-binding methyltransferase superfamily. RsmB/NOP family.</text>
</comment>
<keyword evidence="4" id="KW-1185">Reference proteome</keyword>
<gene>
    <name evidence="3" type="ORF">F9B85_12050</name>
</gene>
<keyword evidence="1" id="KW-0808">Transferase</keyword>
<comment type="caution">
    <text evidence="3">The sequence shown here is derived from an EMBL/GenBank/DDBJ whole genome shotgun (WGS) entry which is preliminary data.</text>
</comment>
<evidence type="ECO:0000256" key="1">
    <source>
        <dbReference type="PROSITE-ProRule" id="PRU01023"/>
    </source>
</evidence>
<dbReference type="GO" id="GO:0003735">
    <property type="term" value="F:structural constituent of ribosome"/>
    <property type="evidence" value="ECO:0007669"/>
    <property type="project" value="InterPro"/>
</dbReference>
<name>A0A6I0ENX9_9FIRM</name>
<dbReference type="EMBL" id="WBXO01000011">
    <property type="protein sequence ID" value="KAB2951531.1"/>
    <property type="molecule type" value="Genomic_DNA"/>
</dbReference>
<dbReference type="GO" id="GO:0005840">
    <property type="term" value="C:ribosome"/>
    <property type="evidence" value="ECO:0007669"/>
    <property type="project" value="InterPro"/>
</dbReference>
<sequence length="59" mass="7091">MSKKVNELLELETEELKKRISEMSEEEFDLIYSEASISTIENWEKIQKLLDELRKSMVR</sequence>
<keyword evidence="1" id="KW-0694">RNA-binding</keyword>
<evidence type="ECO:0000313" key="4">
    <source>
        <dbReference type="Proteomes" id="UP000468766"/>
    </source>
</evidence>
<dbReference type="PROSITE" id="PS51686">
    <property type="entry name" value="SAM_MT_RSMB_NOP"/>
    <property type="match status" value="1"/>
</dbReference>
<dbReference type="OrthoDB" id="9986092at2"/>
<accession>A0A6I0ENX9</accession>
<feature type="domain" description="SAM-dependent MTase RsmB/NOP-type" evidence="2">
    <location>
        <begin position="1"/>
        <end position="59"/>
    </location>
</feature>
<dbReference type="GO" id="GO:0006412">
    <property type="term" value="P:translation"/>
    <property type="evidence" value="ECO:0007669"/>
    <property type="project" value="InterPro"/>
</dbReference>
<dbReference type="AlphaFoldDB" id="A0A6I0ENX9"/>
<comment type="caution">
    <text evidence="1">Lacks conserved residue(s) required for the propagation of feature annotation.</text>
</comment>
<dbReference type="Proteomes" id="UP000468766">
    <property type="component" value="Unassembled WGS sequence"/>
</dbReference>
<dbReference type="InterPro" id="IPR001678">
    <property type="entry name" value="MeTrfase_RsmB-F_NOP2_dom"/>
</dbReference>
<dbReference type="SUPFAM" id="SSF46561">
    <property type="entry name" value="Ribosomal protein L29 (L29p)"/>
    <property type="match status" value="1"/>
</dbReference>
<dbReference type="GO" id="GO:0032259">
    <property type="term" value="P:methylation"/>
    <property type="evidence" value="ECO:0007669"/>
    <property type="project" value="UniProtKB-KW"/>
</dbReference>
<dbReference type="GO" id="GO:0008168">
    <property type="term" value="F:methyltransferase activity"/>
    <property type="evidence" value="ECO:0007669"/>
    <property type="project" value="UniProtKB-KW"/>
</dbReference>
<proteinExistence type="inferred from homology"/>
<protein>
    <recommendedName>
        <fullName evidence="2">SAM-dependent MTase RsmB/NOP-type domain-containing protein</fullName>
    </recommendedName>
</protein>
<evidence type="ECO:0000313" key="3">
    <source>
        <dbReference type="EMBL" id="KAB2951531.1"/>
    </source>
</evidence>
<organism evidence="3 4">
    <name type="scientific">Heliorestis acidaminivorans</name>
    <dbReference type="NCBI Taxonomy" id="553427"/>
    <lineage>
        <taxon>Bacteria</taxon>
        <taxon>Bacillati</taxon>
        <taxon>Bacillota</taxon>
        <taxon>Clostridia</taxon>
        <taxon>Eubacteriales</taxon>
        <taxon>Heliobacteriaceae</taxon>
        <taxon>Heliorestis</taxon>
    </lineage>
</organism>
<keyword evidence="1" id="KW-0489">Methyltransferase</keyword>
<dbReference type="GO" id="GO:0003723">
    <property type="term" value="F:RNA binding"/>
    <property type="evidence" value="ECO:0007669"/>
    <property type="project" value="UniProtKB-UniRule"/>
</dbReference>
<reference evidence="3 4" key="1">
    <citation type="submission" date="2019-10" db="EMBL/GenBank/DDBJ databases">
        <title>Whole-genome sequence of the extremophile Heliorestis acidaminivorans DSM 24790.</title>
        <authorList>
            <person name="Kyndt J.A."/>
            <person name="Meyer T.E."/>
        </authorList>
    </citation>
    <scope>NUCLEOTIDE SEQUENCE [LARGE SCALE GENOMIC DNA]</scope>
    <source>
        <strain evidence="3 4">DSM 24790</strain>
    </source>
</reference>
<evidence type="ECO:0000259" key="2">
    <source>
        <dbReference type="PROSITE" id="PS51686"/>
    </source>
</evidence>